<gene>
    <name evidence="1" type="ORF">F8568_035405</name>
</gene>
<sequence length="435" mass="46693">MPYTLPIVLPARLIETHRVDLSAPYSTGWRVTAHDVAAAPCGDLYALYQLYRHGGGLAADQTGPATGNFNYRIITRYAPDGVPLATALCCPSGAGAGEWASAVVDGPDMTLCVLPDGLLSVNAHPDCTTLIAPDLSAVVGTYHTRGRQAFEEFAPGDPFACSISVTPSGRLLCTTTEYGVQGYGNSLANIVGVADGPLTPDHKPSIQAVAAFDPEPAGQTQDDLRPHVLFDGQPVGLQNRPRPALREIFEPGRPISRWNLSELFRPAALSDELFVVPMRARRGSRGGAFAFALVNDQAEQKGRLLGMDPWADSPFTGECFNVAAGGGHAFHLNRYGLFAWNADGTLAIKLSTADKTFKPLTRFTLTTCSPAGELLLTHGEQHLVLRVPVPEDIADLGKSVETALTAYRRERAALKKTWTPIGWHWVQDGAAVHHL</sequence>
<dbReference type="RefSeq" id="WP_151597998.1">
    <property type="nucleotide sequence ID" value="NZ_WBMS02000039.1"/>
</dbReference>
<dbReference type="Proteomes" id="UP000462055">
    <property type="component" value="Unassembled WGS sequence"/>
</dbReference>
<evidence type="ECO:0000313" key="2">
    <source>
        <dbReference type="Proteomes" id="UP000462055"/>
    </source>
</evidence>
<reference evidence="1" key="1">
    <citation type="submission" date="2019-12" db="EMBL/GenBank/DDBJ databases">
        <title>Actinomadura physcomitrii sp. nov., a novel actinomycete isolated from moss [Physcomitrium sphaericum (Ludw) Fuernr].</title>
        <authorList>
            <person name="Zhuang X."/>
        </authorList>
    </citation>
    <scope>NUCLEOTIDE SEQUENCE [LARGE SCALE GENOMIC DNA]</scope>
    <source>
        <strain evidence="1">LD22</strain>
    </source>
</reference>
<organism evidence="1 2">
    <name type="scientific">Actinomadura physcomitrii</name>
    <dbReference type="NCBI Taxonomy" id="2650748"/>
    <lineage>
        <taxon>Bacteria</taxon>
        <taxon>Bacillati</taxon>
        <taxon>Actinomycetota</taxon>
        <taxon>Actinomycetes</taxon>
        <taxon>Streptosporangiales</taxon>
        <taxon>Thermomonosporaceae</taxon>
        <taxon>Actinomadura</taxon>
    </lineage>
</organism>
<comment type="caution">
    <text evidence="1">The sequence shown here is derived from an EMBL/GenBank/DDBJ whole genome shotgun (WGS) entry which is preliminary data.</text>
</comment>
<dbReference type="EMBL" id="WBMS02000039">
    <property type="protein sequence ID" value="MWA05561.1"/>
    <property type="molecule type" value="Genomic_DNA"/>
</dbReference>
<proteinExistence type="predicted"/>
<dbReference type="AlphaFoldDB" id="A0A6I4MQB9"/>
<accession>A0A6I4MQB9</accession>
<name>A0A6I4MQB9_9ACTN</name>
<keyword evidence="2" id="KW-1185">Reference proteome</keyword>
<evidence type="ECO:0000313" key="1">
    <source>
        <dbReference type="EMBL" id="MWA05561.1"/>
    </source>
</evidence>
<protein>
    <submittedName>
        <fullName evidence="1">Uncharacterized protein</fullName>
    </submittedName>
</protein>